<dbReference type="Gene3D" id="3.40.50.300">
    <property type="entry name" value="P-loop containing nucleotide triphosphate hydrolases"/>
    <property type="match status" value="1"/>
</dbReference>
<comment type="caution">
    <text evidence="2">The sequence shown here is derived from an EMBL/GenBank/DDBJ whole genome shotgun (WGS) entry which is preliminary data.</text>
</comment>
<accession>A0AAD4NT13</accession>
<protein>
    <recommendedName>
        <fullName evidence="1">ATPase AAA-type core domain-containing protein</fullName>
    </recommendedName>
</protein>
<dbReference type="InterPro" id="IPR027417">
    <property type="entry name" value="P-loop_NTPase"/>
</dbReference>
<dbReference type="Pfam" id="PF00004">
    <property type="entry name" value="AAA"/>
    <property type="match status" value="1"/>
</dbReference>
<evidence type="ECO:0000313" key="3">
    <source>
        <dbReference type="Proteomes" id="UP001199106"/>
    </source>
</evidence>
<dbReference type="GO" id="GO:0005524">
    <property type="term" value="F:ATP binding"/>
    <property type="evidence" value="ECO:0007669"/>
    <property type="project" value="InterPro"/>
</dbReference>
<organism evidence="2 3">
    <name type="scientific">Alternaria panax</name>
    <dbReference type="NCBI Taxonomy" id="48097"/>
    <lineage>
        <taxon>Eukaryota</taxon>
        <taxon>Fungi</taxon>
        <taxon>Dikarya</taxon>
        <taxon>Ascomycota</taxon>
        <taxon>Pezizomycotina</taxon>
        <taxon>Dothideomycetes</taxon>
        <taxon>Pleosporomycetidae</taxon>
        <taxon>Pleosporales</taxon>
        <taxon>Pleosporineae</taxon>
        <taxon>Pleosporaceae</taxon>
        <taxon>Alternaria</taxon>
        <taxon>Alternaria sect. Panax</taxon>
    </lineage>
</organism>
<proteinExistence type="predicted"/>
<dbReference type="SUPFAM" id="SSF52540">
    <property type="entry name" value="P-loop containing nucleoside triphosphate hydrolases"/>
    <property type="match status" value="1"/>
</dbReference>
<dbReference type="PANTHER" id="PTHR46411">
    <property type="entry name" value="FAMILY ATPASE, PUTATIVE-RELATED"/>
    <property type="match status" value="1"/>
</dbReference>
<gene>
    <name evidence="2" type="ORF">G6011_04816</name>
</gene>
<dbReference type="GO" id="GO:0016887">
    <property type="term" value="F:ATP hydrolysis activity"/>
    <property type="evidence" value="ECO:0007669"/>
    <property type="project" value="InterPro"/>
</dbReference>
<dbReference type="AlphaFoldDB" id="A0AAD4NT13"/>
<dbReference type="Proteomes" id="UP001199106">
    <property type="component" value="Unassembled WGS sequence"/>
</dbReference>
<keyword evidence="3" id="KW-1185">Reference proteome</keyword>
<dbReference type="EMBL" id="JAANER010000002">
    <property type="protein sequence ID" value="KAG9194781.1"/>
    <property type="molecule type" value="Genomic_DNA"/>
</dbReference>
<dbReference type="PANTHER" id="PTHR46411:SF3">
    <property type="entry name" value="AAA+ ATPASE DOMAIN-CONTAINING PROTEIN"/>
    <property type="match status" value="1"/>
</dbReference>
<name>A0AAD4NT13_9PLEO</name>
<sequence>MDVDVSPMTDDECLLAVHRVKCFDIEKKKWQKLDVTKIHETPWARRAFDSLLLDQNEKDLVLALADRDQSKQGTPFNNGKGQGMIMLPSGPLSVGKTLTAEAVSEHLRRLLFEMGAGDLGTIARVVEDNLEKALKLCGHLVAILRLDEADNLQRNELVSVLLGLLEYYKGVMILTTNRMRSIDTAFESRIDNTLSSSSLTEADRQQVWRNFLATMENDDIDIGEPDLVNLARLDFNGRQIKSAIKTAKVLAARKERLDANHWMVVLNLRKKALSMMDGGAGVEEAVDQAQSE</sequence>
<feature type="domain" description="ATPase AAA-type core" evidence="1">
    <location>
        <begin position="87"/>
        <end position="194"/>
    </location>
</feature>
<dbReference type="InterPro" id="IPR003959">
    <property type="entry name" value="ATPase_AAA_core"/>
</dbReference>
<evidence type="ECO:0000313" key="2">
    <source>
        <dbReference type="EMBL" id="KAG9194781.1"/>
    </source>
</evidence>
<evidence type="ECO:0000259" key="1">
    <source>
        <dbReference type="Pfam" id="PF00004"/>
    </source>
</evidence>
<reference evidence="2" key="1">
    <citation type="submission" date="2021-07" db="EMBL/GenBank/DDBJ databases">
        <title>Genome Resource of American Ginseng Black Spot Pathogen Alternaria panax.</title>
        <authorList>
            <person name="Qiu C."/>
            <person name="Wang W."/>
            <person name="Liu Z."/>
        </authorList>
    </citation>
    <scope>NUCLEOTIDE SEQUENCE</scope>
    <source>
        <strain evidence="2">BNCC115425</strain>
    </source>
</reference>